<dbReference type="HOGENOM" id="CLU_1335438_0_0_0"/>
<dbReference type="Proteomes" id="UP000007881">
    <property type="component" value="Chromosome"/>
</dbReference>
<organism evidence="1 2">
    <name type="scientific">Phycisphaera mikurensis (strain NBRC 102666 / KCTC 22515 / FYK2301M01)</name>
    <dbReference type="NCBI Taxonomy" id="1142394"/>
    <lineage>
        <taxon>Bacteria</taxon>
        <taxon>Pseudomonadati</taxon>
        <taxon>Planctomycetota</taxon>
        <taxon>Phycisphaerae</taxon>
        <taxon>Phycisphaerales</taxon>
        <taxon>Phycisphaeraceae</taxon>
        <taxon>Phycisphaera</taxon>
    </lineage>
</organism>
<accession>I0IEY9</accession>
<keyword evidence="2" id="KW-1185">Reference proteome</keyword>
<evidence type="ECO:0000313" key="2">
    <source>
        <dbReference type="Proteomes" id="UP000007881"/>
    </source>
</evidence>
<evidence type="ECO:0000313" key="1">
    <source>
        <dbReference type="EMBL" id="BAM03827.1"/>
    </source>
</evidence>
<dbReference type="STRING" id="1142394.PSMK_16680"/>
<sequence length="212" mass="22752">MSRVFAYTLVADGSSAAMLRPVLDWLICDASGGAATPSGSLFDPRRLRRSLTKLSDHVAAAAEDAAGSVLFVHRDAEQADLATRVEEIERAAAGVSGGVVPVVPVRMSEAWLLFDEQAIRTAAGNPAGRKRLALPAAKKWDALPDPKEALYGLIREASELSGRRLKKLNYGEARAEVARLIEDFSPLRSLPAFEELRTRVQQRLAAGGYAGA</sequence>
<dbReference type="eggNOG" id="ENOG5032PYT">
    <property type="taxonomic scope" value="Bacteria"/>
</dbReference>
<gene>
    <name evidence="1" type="ordered locus">PSMK_16680</name>
</gene>
<name>I0IEY9_PHYMF</name>
<dbReference type="OrthoDB" id="573568at2"/>
<dbReference type="KEGG" id="phm:PSMK_16680"/>
<evidence type="ECO:0008006" key="3">
    <source>
        <dbReference type="Google" id="ProtNLM"/>
    </source>
</evidence>
<dbReference type="EMBL" id="AP012338">
    <property type="protein sequence ID" value="BAM03827.1"/>
    <property type="molecule type" value="Genomic_DNA"/>
</dbReference>
<dbReference type="RefSeq" id="WP_014437045.1">
    <property type="nucleotide sequence ID" value="NC_017080.1"/>
</dbReference>
<proteinExistence type="predicted"/>
<reference evidence="1 2" key="1">
    <citation type="submission" date="2012-02" db="EMBL/GenBank/DDBJ databases">
        <title>Complete genome sequence of Phycisphaera mikurensis NBRC 102666.</title>
        <authorList>
            <person name="Ankai A."/>
            <person name="Hosoyama A."/>
            <person name="Terui Y."/>
            <person name="Sekine M."/>
            <person name="Fukai R."/>
            <person name="Kato Y."/>
            <person name="Nakamura S."/>
            <person name="Yamada-Narita S."/>
            <person name="Kawakoshi A."/>
            <person name="Fukunaga Y."/>
            <person name="Yamazaki S."/>
            <person name="Fujita N."/>
        </authorList>
    </citation>
    <scope>NUCLEOTIDE SEQUENCE [LARGE SCALE GENOMIC DNA]</scope>
    <source>
        <strain evidence="2">NBRC 102666 / KCTC 22515 / FYK2301M01</strain>
    </source>
</reference>
<dbReference type="AlphaFoldDB" id="I0IEY9"/>
<protein>
    <recommendedName>
        <fullName evidence="3">DUF4276 family protein</fullName>
    </recommendedName>
</protein>